<dbReference type="Proteomes" id="UP000274504">
    <property type="component" value="Unassembled WGS sequence"/>
</dbReference>
<sequence length="258" mass="28618">MGKPHFLLTSSAVISSQQTSKLSLETHAKLIKEALASIEQTNGCTNEFRIKRYLSLNYGIPHSDIDVCLRILTDRGHLVRIKYNNGNICYRESKDFQDRGEMLNRPIVSKMIITAVKNLISSTGGDVNKCFLASEIAEAISALVTDPLRPPPKECRGVRLFESLFLEGKYGNLCVLPDGRYVLDENGDRKRSIWPYLVLTSDQEEEEQIDANQSIFNDPITAVGGEIGSIENAAPISPHCRISSVVTLSQTTDSKSEN</sequence>
<dbReference type="OrthoDB" id="10004495at2759"/>
<keyword evidence="4" id="KW-1185">Reference proteome</keyword>
<evidence type="ECO:0000313" key="4">
    <source>
        <dbReference type="Proteomes" id="UP000321570"/>
    </source>
</evidence>
<evidence type="ECO:0000313" key="1">
    <source>
        <dbReference type="EMBL" id="VDL59077.1"/>
    </source>
</evidence>
<evidence type="ECO:0000313" key="5">
    <source>
        <dbReference type="WBParaSite" id="HDID_0000676101-mRNA-1"/>
    </source>
</evidence>
<proteinExistence type="predicted"/>
<dbReference type="EMBL" id="UYSG01010876">
    <property type="protein sequence ID" value="VDL59077.1"/>
    <property type="molecule type" value="Genomic_DNA"/>
</dbReference>
<accession>A0A0R3SP95</accession>
<evidence type="ECO:0000313" key="2">
    <source>
        <dbReference type="EMBL" id="VUZ44462.1"/>
    </source>
</evidence>
<protein>
    <submittedName>
        <fullName evidence="5">E2F_TDP domain-containing protein</fullName>
    </submittedName>
</protein>
<dbReference type="Proteomes" id="UP000321570">
    <property type="component" value="Unassembled WGS sequence"/>
</dbReference>
<gene>
    <name evidence="1" type="ORF">HDID_LOCUS6759</name>
    <name evidence="2" type="ORF">WMSIL1_LOCUS4652</name>
</gene>
<name>A0A0R3SP95_HYMDI</name>
<dbReference type="EMBL" id="CABIJS010000123">
    <property type="protein sequence ID" value="VUZ44462.1"/>
    <property type="molecule type" value="Genomic_DNA"/>
</dbReference>
<reference evidence="5" key="1">
    <citation type="submission" date="2017-02" db="UniProtKB">
        <authorList>
            <consortium name="WormBaseParasite"/>
        </authorList>
    </citation>
    <scope>IDENTIFICATION</scope>
</reference>
<reference evidence="1 3" key="2">
    <citation type="submission" date="2018-11" db="EMBL/GenBank/DDBJ databases">
        <authorList>
            <consortium name="Pathogen Informatics"/>
        </authorList>
    </citation>
    <scope>NUCLEOTIDE SEQUENCE [LARGE SCALE GENOMIC DNA]</scope>
</reference>
<dbReference type="AlphaFoldDB" id="A0A0R3SP95"/>
<organism evidence="5">
    <name type="scientific">Hymenolepis diminuta</name>
    <name type="common">Rat tapeworm</name>
    <dbReference type="NCBI Taxonomy" id="6216"/>
    <lineage>
        <taxon>Eukaryota</taxon>
        <taxon>Metazoa</taxon>
        <taxon>Spiralia</taxon>
        <taxon>Lophotrochozoa</taxon>
        <taxon>Platyhelminthes</taxon>
        <taxon>Cestoda</taxon>
        <taxon>Eucestoda</taxon>
        <taxon>Cyclophyllidea</taxon>
        <taxon>Hymenolepididae</taxon>
        <taxon>Hymenolepis</taxon>
    </lineage>
</organism>
<dbReference type="WBParaSite" id="HDID_0000676101-mRNA-1">
    <property type="protein sequence ID" value="HDID_0000676101-mRNA-1"/>
    <property type="gene ID" value="HDID_0000676101"/>
</dbReference>
<reference evidence="2 4" key="3">
    <citation type="submission" date="2019-07" db="EMBL/GenBank/DDBJ databases">
        <authorList>
            <person name="Jastrzebski P J."/>
            <person name="Paukszto L."/>
            <person name="Jastrzebski P J."/>
        </authorList>
    </citation>
    <scope>NUCLEOTIDE SEQUENCE [LARGE SCALE GENOMIC DNA]</scope>
    <source>
        <strain evidence="2 4">WMS-il1</strain>
    </source>
</reference>
<evidence type="ECO:0000313" key="3">
    <source>
        <dbReference type="Proteomes" id="UP000274504"/>
    </source>
</evidence>